<gene>
    <name evidence="2" type="ORF">Thi970DRAFT_04168</name>
</gene>
<dbReference type="EMBL" id="JH603170">
    <property type="protein sequence ID" value="EIC20527.1"/>
    <property type="molecule type" value="Genomic_DNA"/>
</dbReference>
<dbReference type="RefSeq" id="WP_009150930.1">
    <property type="nucleotide sequence ID" value="NZ_CP121471.1"/>
</dbReference>
<accession>H8Z5C0</accession>
<keyword evidence="1" id="KW-0802">TPR repeat</keyword>
<dbReference type="InterPro" id="IPR029063">
    <property type="entry name" value="SAM-dependent_MTases_sf"/>
</dbReference>
<dbReference type="eggNOG" id="COG0457">
    <property type="taxonomic scope" value="Bacteria"/>
</dbReference>
<evidence type="ECO:0000256" key="1">
    <source>
        <dbReference type="PROSITE-ProRule" id="PRU00339"/>
    </source>
</evidence>
<dbReference type="SUPFAM" id="SSF53335">
    <property type="entry name" value="S-adenosyl-L-methionine-dependent methyltransferases"/>
    <property type="match status" value="1"/>
</dbReference>
<dbReference type="SUPFAM" id="SSF48452">
    <property type="entry name" value="TPR-like"/>
    <property type="match status" value="1"/>
</dbReference>
<dbReference type="Proteomes" id="UP000002964">
    <property type="component" value="Unassembled WGS sequence"/>
</dbReference>
<dbReference type="Pfam" id="PF13578">
    <property type="entry name" value="Methyltransf_24"/>
    <property type="match status" value="1"/>
</dbReference>
<keyword evidence="3" id="KW-1185">Reference proteome</keyword>
<dbReference type="Gene3D" id="1.25.40.10">
    <property type="entry name" value="Tetratricopeptide repeat domain"/>
    <property type="match status" value="1"/>
</dbReference>
<dbReference type="PROSITE" id="PS50005">
    <property type="entry name" value="TPR"/>
    <property type="match status" value="1"/>
</dbReference>
<dbReference type="OrthoDB" id="649979at2"/>
<dbReference type="AlphaFoldDB" id="H8Z5C0"/>
<dbReference type="InterPro" id="IPR019734">
    <property type="entry name" value="TPR_rpt"/>
</dbReference>
<sequence length="337" mass="38233">MALYHQILREQPNHAEANHNLGVIAADTGQLDTAIDLFRAAVHANPTEGHFWQSYVETLIKHGDFDEASAQLLAAEKARIQESVLAGIREQINNNSEELFQYHIQLAQQRLPGPPYNHWLEWLHINLQPETYLEIGIETGSSLAKARPPTRCIGVDPAPILNTSITAWTKIFAQTSDDFFRQNTVTKLLDDSPIDFCFIDGYHSFDQALRDFIHVEASSHPRSLILFHDIYPLDPITASRQRQTKFWVGDTWKIVPLLKQERPDLVIMTIPSFPSGLALVRNLDPTSRHLSENLQGLIDKWIEIDYLEYAAHLPQILSLSQNCEADIQNFVSSLNGL</sequence>
<dbReference type="STRING" id="631362.Thi970DRAFT_04168"/>
<organism evidence="2 3">
    <name type="scientific">Thiorhodovibrio frisius</name>
    <dbReference type="NCBI Taxonomy" id="631362"/>
    <lineage>
        <taxon>Bacteria</taxon>
        <taxon>Pseudomonadati</taxon>
        <taxon>Pseudomonadota</taxon>
        <taxon>Gammaproteobacteria</taxon>
        <taxon>Chromatiales</taxon>
        <taxon>Chromatiaceae</taxon>
        <taxon>Thiorhodovibrio</taxon>
    </lineage>
</organism>
<feature type="repeat" description="TPR" evidence="1">
    <location>
        <begin position="15"/>
        <end position="48"/>
    </location>
</feature>
<reference evidence="2 3" key="2">
    <citation type="submission" date="2011-11" db="EMBL/GenBank/DDBJ databases">
        <authorList>
            <consortium name="US DOE Joint Genome Institute"/>
            <person name="Lucas S."/>
            <person name="Han J."/>
            <person name="Lapidus A."/>
            <person name="Cheng J.-F."/>
            <person name="Goodwin L."/>
            <person name="Pitluck S."/>
            <person name="Peters L."/>
            <person name="Ovchinnikova G."/>
            <person name="Zhang X."/>
            <person name="Detter J.C."/>
            <person name="Han C."/>
            <person name="Tapia R."/>
            <person name="Land M."/>
            <person name="Hauser L."/>
            <person name="Kyrpides N."/>
            <person name="Ivanova N."/>
            <person name="Pagani I."/>
            <person name="Vogl K."/>
            <person name="Liu Z."/>
            <person name="Overmann J."/>
            <person name="Frigaard N.-U."/>
            <person name="Bryant D."/>
            <person name="Woyke T."/>
        </authorList>
    </citation>
    <scope>NUCLEOTIDE SEQUENCE [LARGE SCALE GENOMIC DNA]</scope>
    <source>
        <strain evidence="2 3">970</strain>
    </source>
</reference>
<dbReference type="Gene3D" id="3.40.50.150">
    <property type="entry name" value="Vaccinia Virus protein VP39"/>
    <property type="match status" value="1"/>
</dbReference>
<dbReference type="HOGENOM" id="CLU_823707_0_0_6"/>
<name>H8Z5C0_9GAMM</name>
<reference evidence="3" key="1">
    <citation type="submission" date="2011-06" db="EMBL/GenBank/DDBJ databases">
        <authorList>
            <consortium name="US DOE Joint Genome Institute (JGI-PGF)"/>
            <person name="Lucas S."/>
            <person name="Han J."/>
            <person name="Lapidus A."/>
            <person name="Cheng J.-F."/>
            <person name="Goodwin L."/>
            <person name="Pitluck S."/>
            <person name="Peters L."/>
            <person name="Land M.L."/>
            <person name="Hauser L."/>
            <person name="Vogl K."/>
            <person name="Liu Z."/>
            <person name="Overmann J."/>
            <person name="Frigaard N.-U."/>
            <person name="Bryant D.A."/>
            <person name="Woyke T.J."/>
        </authorList>
    </citation>
    <scope>NUCLEOTIDE SEQUENCE [LARGE SCALE GENOMIC DNA]</scope>
    <source>
        <strain evidence="3">970</strain>
    </source>
</reference>
<evidence type="ECO:0000313" key="3">
    <source>
        <dbReference type="Proteomes" id="UP000002964"/>
    </source>
</evidence>
<protein>
    <submittedName>
        <fullName evidence="2">Uncharacterized protein</fullName>
    </submittedName>
</protein>
<dbReference type="Pfam" id="PF14559">
    <property type="entry name" value="TPR_19"/>
    <property type="match status" value="1"/>
</dbReference>
<evidence type="ECO:0000313" key="2">
    <source>
        <dbReference type="EMBL" id="EIC20527.1"/>
    </source>
</evidence>
<proteinExistence type="predicted"/>
<dbReference type="InterPro" id="IPR011990">
    <property type="entry name" value="TPR-like_helical_dom_sf"/>
</dbReference>